<dbReference type="Gramene" id="EFJ22771">
    <property type="protein sequence ID" value="EFJ22771"/>
    <property type="gene ID" value="SELMODRAFT_415972"/>
</dbReference>
<feature type="chain" id="PRO_5003122210" evidence="2">
    <location>
        <begin position="31"/>
        <end position="480"/>
    </location>
</feature>
<protein>
    <submittedName>
        <fullName evidence="3">Uncharacterized protein</fullName>
    </submittedName>
</protein>
<evidence type="ECO:0000313" key="4">
    <source>
        <dbReference type="Proteomes" id="UP000001514"/>
    </source>
</evidence>
<gene>
    <name evidence="3" type="ORF">SELMODRAFT_415972</name>
</gene>
<keyword evidence="4" id="KW-1185">Reference proteome</keyword>
<evidence type="ECO:0000256" key="2">
    <source>
        <dbReference type="SAM" id="SignalP"/>
    </source>
</evidence>
<keyword evidence="2" id="KW-0732">Signal</keyword>
<dbReference type="KEGG" id="smo:SELMODRAFT_415972"/>
<dbReference type="HOGENOM" id="CLU_569122_0_0_1"/>
<dbReference type="Proteomes" id="UP000001514">
    <property type="component" value="Unassembled WGS sequence"/>
</dbReference>
<feature type="signal peptide" evidence="2">
    <location>
        <begin position="1"/>
        <end position="30"/>
    </location>
</feature>
<organism evidence="4">
    <name type="scientific">Selaginella moellendorffii</name>
    <name type="common">Spikemoss</name>
    <dbReference type="NCBI Taxonomy" id="88036"/>
    <lineage>
        <taxon>Eukaryota</taxon>
        <taxon>Viridiplantae</taxon>
        <taxon>Streptophyta</taxon>
        <taxon>Embryophyta</taxon>
        <taxon>Tracheophyta</taxon>
        <taxon>Lycopodiopsida</taxon>
        <taxon>Selaginellales</taxon>
        <taxon>Selaginellaceae</taxon>
        <taxon>Selaginella</taxon>
    </lineage>
</organism>
<feature type="region of interest" description="Disordered" evidence="1">
    <location>
        <begin position="101"/>
        <end position="126"/>
    </location>
</feature>
<feature type="compositionally biased region" description="Basic and acidic residues" evidence="1">
    <location>
        <begin position="434"/>
        <end position="444"/>
    </location>
</feature>
<proteinExistence type="predicted"/>
<sequence length="480" mass="54073">MDHLGWRSSSASLLLLFLLLPLPLLVPLHASLAHSKQQHASPGQRSLAELHLIEKVAALVEAEVKSRTTSDQANSRASLVNRTPRSLLQREVSVDLHRFGDDHVSQDESSGLRLPRKGGGPSHKAHCRRYQSPATLLIVVAVSRADAYSSVILWEVATELVPCRDGMNPMQHLLLCSLLKNSFLYYNSIHHKWHPVATILLLETRPPRERSGTRPMVFVYPRLWNQIRRLLDAGKEKIIEKRTKQMVSERSYKVFWSRAHDFRWKVWSRSRKPRHTGLARARVLSISIASVLEPGFVLLELVPGSSGTCGEEFRGNAAIGGGCNEEGDEQGAKEGIRALGTEQGYVWIHLEATPFAKEEEAEHFLRTYGDAEDFSAPVGAEKGHLSTFNQTTRFAKISPKQTRWLMARNFERKDYLIPHKTFTGNRPSLSMQDTDERANEDHNAAQRGKPSYFTLYFLGLESPVALEDEAKSDEAVQDFC</sequence>
<accession>D8RXP0</accession>
<evidence type="ECO:0000256" key="1">
    <source>
        <dbReference type="SAM" id="MobiDB-lite"/>
    </source>
</evidence>
<dbReference type="InParanoid" id="D8RXP0"/>
<dbReference type="AlphaFoldDB" id="D8RXP0"/>
<dbReference type="EMBL" id="GL377594">
    <property type="protein sequence ID" value="EFJ22771.1"/>
    <property type="molecule type" value="Genomic_DNA"/>
</dbReference>
<feature type="region of interest" description="Disordered" evidence="1">
    <location>
        <begin position="424"/>
        <end position="445"/>
    </location>
</feature>
<name>D8RXP0_SELML</name>
<reference evidence="3 4" key="1">
    <citation type="journal article" date="2011" name="Science">
        <title>The Selaginella genome identifies genetic changes associated with the evolution of vascular plants.</title>
        <authorList>
            <person name="Banks J.A."/>
            <person name="Nishiyama T."/>
            <person name="Hasebe M."/>
            <person name="Bowman J.L."/>
            <person name="Gribskov M."/>
            <person name="dePamphilis C."/>
            <person name="Albert V.A."/>
            <person name="Aono N."/>
            <person name="Aoyama T."/>
            <person name="Ambrose B.A."/>
            <person name="Ashton N.W."/>
            <person name="Axtell M.J."/>
            <person name="Barker E."/>
            <person name="Barker M.S."/>
            <person name="Bennetzen J.L."/>
            <person name="Bonawitz N.D."/>
            <person name="Chapple C."/>
            <person name="Cheng C."/>
            <person name="Correa L.G."/>
            <person name="Dacre M."/>
            <person name="DeBarry J."/>
            <person name="Dreyer I."/>
            <person name="Elias M."/>
            <person name="Engstrom E.M."/>
            <person name="Estelle M."/>
            <person name="Feng L."/>
            <person name="Finet C."/>
            <person name="Floyd S.K."/>
            <person name="Frommer W.B."/>
            <person name="Fujita T."/>
            <person name="Gramzow L."/>
            <person name="Gutensohn M."/>
            <person name="Harholt J."/>
            <person name="Hattori M."/>
            <person name="Heyl A."/>
            <person name="Hirai T."/>
            <person name="Hiwatashi Y."/>
            <person name="Ishikawa M."/>
            <person name="Iwata M."/>
            <person name="Karol K.G."/>
            <person name="Koehler B."/>
            <person name="Kolukisaoglu U."/>
            <person name="Kubo M."/>
            <person name="Kurata T."/>
            <person name="Lalonde S."/>
            <person name="Li K."/>
            <person name="Li Y."/>
            <person name="Litt A."/>
            <person name="Lyons E."/>
            <person name="Manning G."/>
            <person name="Maruyama T."/>
            <person name="Michael T.P."/>
            <person name="Mikami K."/>
            <person name="Miyazaki S."/>
            <person name="Morinaga S."/>
            <person name="Murata T."/>
            <person name="Mueller-Roeber B."/>
            <person name="Nelson D.R."/>
            <person name="Obara M."/>
            <person name="Oguri Y."/>
            <person name="Olmstead R.G."/>
            <person name="Onodera N."/>
            <person name="Petersen B.L."/>
            <person name="Pils B."/>
            <person name="Prigge M."/>
            <person name="Rensing S.A."/>
            <person name="Riano-Pachon D.M."/>
            <person name="Roberts A.W."/>
            <person name="Sato Y."/>
            <person name="Scheller H.V."/>
            <person name="Schulz B."/>
            <person name="Schulz C."/>
            <person name="Shakirov E.V."/>
            <person name="Shibagaki N."/>
            <person name="Shinohara N."/>
            <person name="Shippen D.E."/>
            <person name="Soerensen I."/>
            <person name="Sotooka R."/>
            <person name="Sugimoto N."/>
            <person name="Sugita M."/>
            <person name="Sumikawa N."/>
            <person name="Tanurdzic M."/>
            <person name="Theissen G."/>
            <person name="Ulvskov P."/>
            <person name="Wakazuki S."/>
            <person name="Weng J.K."/>
            <person name="Willats W.W."/>
            <person name="Wipf D."/>
            <person name="Wolf P.G."/>
            <person name="Yang L."/>
            <person name="Zimmer A.D."/>
            <person name="Zhu Q."/>
            <person name="Mitros T."/>
            <person name="Hellsten U."/>
            <person name="Loque D."/>
            <person name="Otillar R."/>
            <person name="Salamov A."/>
            <person name="Schmutz J."/>
            <person name="Shapiro H."/>
            <person name="Lindquist E."/>
            <person name="Lucas S."/>
            <person name="Rokhsar D."/>
            <person name="Grigoriev I.V."/>
        </authorList>
    </citation>
    <scope>NUCLEOTIDE SEQUENCE [LARGE SCALE GENOMIC DNA]</scope>
</reference>
<evidence type="ECO:0000313" key="3">
    <source>
        <dbReference type="EMBL" id="EFJ22771.1"/>
    </source>
</evidence>